<accession>A0ABR7P8X0</accession>
<keyword evidence="2" id="KW-0479">Metal-binding</keyword>
<gene>
    <name evidence="4" type="ORF">H8712_03730</name>
</gene>
<evidence type="ECO:0000256" key="2">
    <source>
        <dbReference type="RuleBase" id="RU362039"/>
    </source>
</evidence>
<dbReference type="InterPro" id="IPR024654">
    <property type="entry name" value="Calcineurin-like_PHP_lpxH"/>
</dbReference>
<dbReference type="RefSeq" id="WP_022304085.1">
    <property type="nucleotide sequence ID" value="NZ_DAWEED010000016.1"/>
</dbReference>
<dbReference type="InterPro" id="IPR000979">
    <property type="entry name" value="Phosphodiesterase_MJ0936/Vps29"/>
</dbReference>
<reference evidence="4 5" key="1">
    <citation type="submission" date="2020-08" db="EMBL/GenBank/DDBJ databases">
        <title>Genome public.</title>
        <authorList>
            <person name="Liu C."/>
            <person name="Sun Q."/>
        </authorList>
    </citation>
    <scope>NUCLEOTIDE SEQUENCE [LARGE SCALE GENOMIC DNA]</scope>
    <source>
        <strain evidence="4 5">3_YM_SP_D4_24.mj</strain>
    </source>
</reference>
<evidence type="ECO:0000256" key="1">
    <source>
        <dbReference type="ARBA" id="ARBA00008950"/>
    </source>
</evidence>
<name>A0ABR7P8X0_9FIRM</name>
<dbReference type="SUPFAM" id="SSF56300">
    <property type="entry name" value="Metallo-dependent phosphatases"/>
    <property type="match status" value="1"/>
</dbReference>
<dbReference type="Gene3D" id="3.60.21.10">
    <property type="match status" value="1"/>
</dbReference>
<comment type="caution">
    <text evidence="4">The sequence shown here is derived from an EMBL/GenBank/DDBJ whole genome shotgun (WGS) entry which is preliminary data.</text>
</comment>
<proteinExistence type="inferred from homology"/>
<sequence>MKILIVSDTHGHEENLERVVEKVGKIDCLLHLGDVEGQEDYIEALVSCPVHIVAGNNDFFSELPREIVVTIGDYRILMTHGHYYGVSVETSMLKEEALARGCNVALYGHTHRPDLEIESEITVLNPGSLSYPRQHGRKPSYAIMEIDEKGIAHYDIYYLESCK</sequence>
<dbReference type="NCBIfam" id="TIGR00040">
    <property type="entry name" value="yfcE"/>
    <property type="match status" value="1"/>
</dbReference>
<dbReference type="CDD" id="cd00841">
    <property type="entry name" value="MPP_YfcE"/>
    <property type="match status" value="1"/>
</dbReference>
<dbReference type="EC" id="3.1.4.-" evidence="2"/>
<dbReference type="Proteomes" id="UP000661649">
    <property type="component" value="Unassembled WGS sequence"/>
</dbReference>
<dbReference type="InterPro" id="IPR041802">
    <property type="entry name" value="MPP_YfcE"/>
</dbReference>
<keyword evidence="5" id="KW-1185">Reference proteome</keyword>
<comment type="similarity">
    <text evidence="1 2">Belongs to the metallophosphoesterase superfamily. YfcE family.</text>
</comment>
<dbReference type="EMBL" id="JACRTP010000001">
    <property type="protein sequence ID" value="MBC8627733.1"/>
    <property type="molecule type" value="Genomic_DNA"/>
</dbReference>
<evidence type="ECO:0000313" key="5">
    <source>
        <dbReference type="Proteomes" id="UP000661649"/>
    </source>
</evidence>
<evidence type="ECO:0000313" key="4">
    <source>
        <dbReference type="EMBL" id="MBC8627733.1"/>
    </source>
</evidence>
<comment type="cofactor">
    <cofactor evidence="2">
        <name>a divalent metal cation</name>
        <dbReference type="ChEBI" id="CHEBI:60240"/>
    </cofactor>
</comment>
<evidence type="ECO:0000259" key="3">
    <source>
        <dbReference type="Pfam" id="PF12850"/>
    </source>
</evidence>
<feature type="domain" description="Calcineurin-like phosphoesterase" evidence="3">
    <location>
        <begin position="1"/>
        <end position="149"/>
    </location>
</feature>
<dbReference type="Pfam" id="PF12850">
    <property type="entry name" value="Metallophos_2"/>
    <property type="match status" value="1"/>
</dbReference>
<organism evidence="4 5">
    <name type="scientific">Blautia stercoris</name>
    <dbReference type="NCBI Taxonomy" id="871664"/>
    <lineage>
        <taxon>Bacteria</taxon>
        <taxon>Bacillati</taxon>
        <taxon>Bacillota</taxon>
        <taxon>Clostridia</taxon>
        <taxon>Lachnospirales</taxon>
        <taxon>Lachnospiraceae</taxon>
        <taxon>Blautia</taxon>
    </lineage>
</organism>
<dbReference type="InterPro" id="IPR029052">
    <property type="entry name" value="Metallo-depent_PP-like"/>
</dbReference>
<dbReference type="PANTHER" id="PTHR11124">
    <property type="entry name" value="VACUOLAR SORTING PROTEIN VPS29"/>
    <property type="match status" value="1"/>
</dbReference>
<protein>
    <recommendedName>
        <fullName evidence="2">Phosphoesterase</fullName>
        <ecNumber evidence="2">3.1.4.-</ecNumber>
    </recommendedName>
</protein>